<dbReference type="InterPro" id="IPR025449">
    <property type="entry name" value="JetB"/>
</dbReference>
<gene>
    <name evidence="1" type="ORF">SAMN04244559_01739</name>
</gene>
<dbReference type="EMBL" id="FNWO01000006">
    <property type="protein sequence ID" value="SEH35262.1"/>
    <property type="molecule type" value="Genomic_DNA"/>
</dbReference>
<reference evidence="2" key="1">
    <citation type="submission" date="2016-10" db="EMBL/GenBank/DDBJ databases">
        <authorList>
            <person name="Varghese N."/>
            <person name="Submissions S."/>
        </authorList>
    </citation>
    <scope>NUCLEOTIDE SEQUENCE [LARGE SCALE GENOMIC DNA]</scope>
    <source>
        <strain evidence="2">DSM 13234</strain>
    </source>
</reference>
<proteinExistence type="predicted"/>
<name>A0A1H6HJH3_MAGFU</name>
<sequence>MPAILAELAAFEDKVAAAKGQAAAERAVETLRRALNVLLDRQFIYNGDRGMAPLYEALLRPDARQIVEGVFDAFGYALVIETTDQWVGLVPNEGGTLFGARLRIDETIILLLLGLIWQEGMNTGLSEDRATVPTTSEELFARHAAILGRERIPRARFQDILLDLRRRALVEIGEEDPETRDVILRIRSTIRLVSGEAQVQMIERFAQESDRTLDGLDRAAVAREEAGLADDEDGEA</sequence>
<dbReference type="OrthoDB" id="8217812at2"/>
<evidence type="ECO:0008006" key="3">
    <source>
        <dbReference type="Google" id="ProtNLM"/>
    </source>
</evidence>
<dbReference type="Proteomes" id="UP000182983">
    <property type="component" value="Unassembled WGS sequence"/>
</dbReference>
<accession>A0A1H6HJH3</accession>
<dbReference type="RefSeq" id="WP_074767614.1">
    <property type="nucleotide sequence ID" value="NZ_FNWO01000006.1"/>
</dbReference>
<dbReference type="Pfam" id="PF13835">
    <property type="entry name" value="DUF4194"/>
    <property type="match status" value="1"/>
</dbReference>
<protein>
    <recommendedName>
        <fullName evidence="3">DUF4194 domain-containing protein</fullName>
    </recommendedName>
</protein>
<evidence type="ECO:0000313" key="1">
    <source>
        <dbReference type="EMBL" id="SEH35262.1"/>
    </source>
</evidence>
<keyword evidence="2" id="KW-1185">Reference proteome</keyword>
<dbReference type="AlphaFoldDB" id="A0A1H6HJH3"/>
<evidence type="ECO:0000313" key="2">
    <source>
        <dbReference type="Proteomes" id="UP000182983"/>
    </source>
</evidence>
<organism evidence="1 2">
    <name type="scientific">Magnetospirillum fulvum</name>
    <name type="common">Rhodospirillum fulvum</name>
    <dbReference type="NCBI Taxonomy" id="1082"/>
    <lineage>
        <taxon>Bacteria</taxon>
        <taxon>Pseudomonadati</taxon>
        <taxon>Pseudomonadota</taxon>
        <taxon>Alphaproteobacteria</taxon>
        <taxon>Rhodospirillales</taxon>
        <taxon>Rhodospirillaceae</taxon>
        <taxon>Magnetospirillum</taxon>
    </lineage>
</organism>